<sequence length="406" mass="46627">MTAVRLSETREGRHWLENFPPSYRPAAIRLLDALRFVSSDEYRAGVKQLMRDVAKETFEAGPVAFYPVRPVDEKLTYTEPFPDRPYGRLDGSEYIAANIVSEVSKTLRYLGSVIASPTLEELRERRVRTIVLVDDNIASSSTITAYLDKWWQNPSIRSWRSYGLIRFVIVTYACSRPGAFAVRRHRLADDLRYVEVGEDFGTAHWTRAQRDEVRDLCLRFASRYAVKRSLELGYKRSESLLIIGHTLPNTLPHILWAGEPLGRPWVGFFARGHRRLTPEQQETLAGHRTPPDLDGIAEALRHPELGSGRFKDWRNAQRLLLVLAALSRPPRTDDWLMAVLQLKIFELQFLLATARRLHMIDDRRRLTDEGHEALRAGKSKVRRVRSRLSPNDDPYYPSSLRGVGAI</sequence>
<accession>A0A6V8KIA4</accession>
<feature type="domain" description="PRTase-CE" evidence="2">
    <location>
        <begin position="14"/>
        <end position="271"/>
    </location>
</feature>
<protein>
    <submittedName>
        <fullName evidence="4">Uncharacterized protein</fullName>
    </submittedName>
</protein>
<evidence type="ECO:0000313" key="5">
    <source>
        <dbReference type="Proteomes" id="UP000482800"/>
    </source>
</evidence>
<dbReference type="InterPro" id="IPR057055">
    <property type="entry name" value="wHTH-PRTase_assoc"/>
</dbReference>
<dbReference type="RefSeq" id="WP_173069745.1">
    <property type="nucleotide sequence ID" value="NZ_BAABGO010000035.1"/>
</dbReference>
<gene>
    <name evidence="4" type="ORF">Phou_091120</name>
</gene>
<dbReference type="AlphaFoldDB" id="A0A6V8KIA4"/>
<reference evidence="4 5" key="2">
    <citation type="submission" date="2020-03" db="EMBL/GenBank/DDBJ databases">
        <authorList>
            <person name="Ichikawa N."/>
            <person name="Kimura A."/>
            <person name="Kitahashi Y."/>
            <person name="Uohara A."/>
        </authorList>
    </citation>
    <scope>NUCLEOTIDE SEQUENCE [LARGE SCALE GENOMIC DNA]</scope>
    <source>
        <strain evidence="4 5">NBRC 108639</strain>
    </source>
</reference>
<dbReference type="Proteomes" id="UP000482800">
    <property type="component" value="Unassembled WGS sequence"/>
</dbReference>
<dbReference type="InterPro" id="IPR056920">
    <property type="entry name" value="PRTase-CE"/>
</dbReference>
<evidence type="ECO:0000259" key="2">
    <source>
        <dbReference type="Pfam" id="PF24390"/>
    </source>
</evidence>
<name>A0A6V8KIA4_9ACTN</name>
<evidence type="ECO:0000259" key="3">
    <source>
        <dbReference type="Pfam" id="PF24409"/>
    </source>
</evidence>
<organism evidence="4 5">
    <name type="scientific">Phytohabitans houttuyneae</name>
    <dbReference type="NCBI Taxonomy" id="1076126"/>
    <lineage>
        <taxon>Bacteria</taxon>
        <taxon>Bacillati</taxon>
        <taxon>Actinomycetota</taxon>
        <taxon>Actinomycetes</taxon>
        <taxon>Micromonosporales</taxon>
        <taxon>Micromonosporaceae</taxon>
    </lineage>
</organism>
<proteinExistence type="predicted"/>
<dbReference type="Pfam" id="PF24390">
    <property type="entry name" value="PRTase-CE"/>
    <property type="match status" value="1"/>
</dbReference>
<feature type="compositionally biased region" description="Basic residues" evidence="1">
    <location>
        <begin position="377"/>
        <end position="386"/>
    </location>
</feature>
<feature type="region of interest" description="Disordered" evidence="1">
    <location>
        <begin position="371"/>
        <end position="396"/>
    </location>
</feature>
<reference evidence="4 5" key="1">
    <citation type="submission" date="2020-03" db="EMBL/GenBank/DDBJ databases">
        <title>Whole genome shotgun sequence of Phytohabitans houttuyneae NBRC 108639.</title>
        <authorList>
            <person name="Komaki H."/>
            <person name="Tamura T."/>
        </authorList>
    </citation>
    <scope>NUCLEOTIDE SEQUENCE [LARGE SCALE GENOMIC DNA]</scope>
    <source>
        <strain evidence="4 5">NBRC 108639</strain>
    </source>
</reference>
<dbReference type="EMBL" id="BLPF01000004">
    <property type="protein sequence ID" value="GFJ84932.1"/>
    <property type="molecule type" value="Genomic_DNA"/>
</dbReference>
<comment type="caution">
    <text evidence="4">The sequence shown here is derived from an EMBL/GenBank/DDBJ whole genome shotgun (WGS) entry which is preliminary data.</text>
</comment>
<feature type="domain" description="PRTase associated wHTH" evidence="3">
    <location>
        <begin position="320"/>
        <end position="402"/>
    </location>
</feature>
<evidence type="ECO:0000313" key="4">
    <source>
        <dbReference type="EMBL" id="GFJ84932.1"/>
    </source>
</evidence>
<evidence type="ECO:0000256" key="1">
    <source>
        <dbReference type="SAM" id="MobiDB-lite"/>
    </source>
</evidence>
<keyword evidence="5" id="KW-1185">Reference proteome</keyword>
<dbReference type="Pfam" id="PF24409">
    <property type="entry name" value="wHTH-PRTase_assc"/>
    <property type="match status" value="1"/>
</dbReference>